<dbReference type="InterPro" id="IPR016024">
    <property type="entry name" value="ARM-type_fold"/>
</dbReference>
<feature type="compositionally biased region" description="Basic and acidic residues" evidence="1">
    <location>
        <begin position="4166"/>
        <end position="4180"/>
    </location>
</feature>
<feature type="region of interest" description="Disordered" evidence="1">
    <location>
        <begin position="3531"/>
        <end position="3584"/>
    </location>
</feature>
<feature type="region of interest" description="Disordered" evidence="1">
    <location>
        <begin position="4222"/>
        <end position="4545"/>
    </location>
</feature>
<feature type="region of interest" description="Disordered" evidence="1">
    <location>
        <begin position="2404"/>
        <end position="2426"/>
    </location>
</feature>
<feature type="compositionally biased region" description="Low complexity" evidence="1">
    <location>
        <begin position="4281"/>
        <end position="4290"/>
    </location>
</feature>
<feature type="compositionally biased region" description="Basic and acidic residues" evidence="1">
    <location>
        <begin position="796"/>
        <end position="819"/>
    </location>
</feature>
<feature type="compositionally biased region" description="Basic and acidic residues" evidence="1">
    <location>
        <begin position="4236"/>
        <end position="4250"/>
    </location>
</feature>
<evidence type="ECO:0000313" key="2">
    <source>
        <dbReference type="EMBL" id="PFH35720.1"/>
    </source>
</evidence>
<feature type="compositionally biased region" description="Basic and acidic residues" evidence="1">
    <location>
        <begin position="2801"/>
        <end position="2837"/>
    </location>
</feature>
<feature type="region of interest" description="Disordered" evidence="1">
    <location>
        <begin position="761"/>
        <end position="827"/>
    </location>
</feature>
<feature type="compositionally biased region" description="Basic residues" evidence="1">
    <location>
        <begin position="683"/>
        <end position="699"/>
    </location>
</feature>
<feature type="region of interest" description="Disordered" evidence="1">
    <location>
        <begin position="3971"/>
        <end position="4182"/>
    </location>
</feature>
<feature type="compositionally biased region" description="Basic and acidic residues" evidence="1">
    <location>
        <begin position="4291"/>
        <end position="4310"/>
    </location>
</feature>
<feature type="compositionally biased region" description="Basic residues" evidence="1">
    <location>
        <begin position="4109"/>
        <end position="4134"/>
    </location>
</feature>
<feature type="compositionally biased region" description="Basic and acidic residues" evidence="1">
    <location>
        <begin position="368"/>
        <end position="380"/>
    </location>
</feature>
<feature type="compositionally biased region" description="Basic and acidic residues" evidence="1">
    <location>
        <begin position="3531"/>
        <end position="3578"/>
    </location>
</feature>
<feature type="region of interest" description="Disordered" evidence="1">
    <location>
        <begin position="3477"/>
        <end position="3501"/>
    </location>
</feature>
<feature type="compositionally biased region" description="Low complexity" evidence="1">
    <location>
        <begin position="3237"/>
        <end position="3246"/>
    </location>
</feature>
<feature type="compositionally biased region" description="Basic and acidic residues" evidence="1">
    <location>
        <begin position="2650"/>
        <end position="2659"/>
    </location>
</feature>
<feature type="compositionally biased region" description="Basic and acidic residues" evidence="1">
    <location>
        <begin position="2704"/>
        <end position="2716"/>
    </location>
</feature>
<feature type="region of interest" description="Disordered" evidence="1">
    <location>
        <begin position="1619"/>
        <end position="1654"/>
    </location>
</feature>
<dbReference type="RefSeq" id="XP_029219729.1">
    <property type="nucleotide sequence ID" value="XM_029363806.1"/>
</dbReference>
<feature type="compositionally biased region" description="Acidic residues" evidence="1">
    <location>
        <begin position="704"/>
        <end position="716"/>
    </location>
</feature>
<dbReference type="KEGG" id="bbes:BESB_053710"/>
<dbReference type="OrthoDB" id="333104at2759"/>
<feature type="compositionally biased region" description="Basic and acidic residues" evidence="1">
    <location>
        <begin position="4257"/>
        <end position="4280"/>
    </location>
</feature>
<feature type="compositionally biased region" description="Basic and acidic residues" evidence="1">
    <location>
        <begin position="2543"/>
        <end position="2553"/>
    </location>
</feature>
<feature type="compositionally biased region" description="Low complexity" evidence="1">
    <location>
        <begin position="4373"/>
        <end position="4408"/>
    </location>
</feature>
<feature type="compositionally biased region" description="Polar residues" evidence="1">
    <location>
        <begin position="4429"/>
        <end position="4451"/>
    </location>
</feature>
<feature type="region of interest" description="Disordered" evidence="1">
    <location>
        <begin position="1415"/>
        <end position="1462"/>
    </location>
</feature>
<feature type="compositionally biased region" description="Basic and acidic residues" evidence="1">
    <location>
        <begin position="231"/>
        <end position="241"/>
    </location>
</feature>
<dbReference type="VEuPathDB" id="ToxoDB:BESB_053710"/>
<feature type="region of interest" description="Disordered" evidence="1">
    <location>
        <begin position="2647"/>
        <end position="2730"/>
    </location>
</feature>
<feature type="compositionally biased region" description="Low complexity" evidence="1">
    <location>
        <begin position="3200"/>
        <end position="3213"/>
    </location>
</feature>
<feature type="compositionally biased region" description="Low complexity" evidence="1">
    <location>
        <begin position="1"/>
        <end position="22"/>
    </location>
</feature>
<evidence type="ECO:0000256" key="1">
    <source>
        <dbReference type="SAM" id="MobiDB-lite"/>
    </source>
</evidence>
<feature type="compositionally biased region" description="Low complexity" evidence="1">
    <location>
        <begin position="768"/>
        <end position="782"/>
    </location>
</feature>
<feature type="region of interest" description="Disordered" evidence="1">
    <location>
        <begin position="1"/>
        <end position="380"/>
    </location>
</feature>
<sequence length="4545" mass="473381">MDAKCSSSPRPSASSPFAASPRLGPPPRRYCTAAEPQVSPELPEACGAKPHTEAPRPADRSPLEAPAEGRGPLSTTGEPVAPDRRPARELACAENGAAGSFNGRNQNSHTEGDSSPAARLSAIGNSPARAVVTSIPSAGAERTSRPLLSRASPASSCDAMSTSPSSPVSSVSSALPVHAPSLWGAADYRPPAGPAEPGAAPAGPQSPTGTPAPLAASRGLLHEAPQSLKNGEARDARDGERVSPAPALPLSASRLPQVSARDDDAGQALNRGEEKGGGGRAGEEAIAENGAVAAAAAQERQSPTSADSATVKGNEEDGDATTGDSTVGPCAGGGSVPAGGETQKTTEAAPASVVPQETGWAIPRRTKRERDRQARARDKIVRQHAVYRRLSGGAPLDEGLRSDRACGEEDVRLDELLKKGDFSGAAFLLTQPVVAKAAAVSASSPGARIPKRSSIRSLGDAGTREVLKIEGPATPGESAASFAYLANNAPCDDEPADGSAESVPADGGPAMSLRRRCGARGGLTGEKTPTDQTTALSREARRLAEVWASCVQAPDAGDEKTEAVRLLGLSLQASSVFAVLTLRLERSIGAACPHGEETSRAAAAAGDRQGEALATPEEREERNRVAQNRNESLRLLRDSLLRATQIGHAAVRPLTELSLRRAAEQLTASSARVGLRPRAGKRETRKGHASRKPRGSKRQKTAESGEDAGDSDDQAEDDRKDVAHLRETAAVLAASLAAGIVILQAALLCSALSRGAAQDCDSLGAGVSSASSDPTASPSPLSCVPGKADEAGGSGVKHEASSDPEDRRKRPRAELETANRDAGATDAKAPRWQSAFARGFKLQCAETVAVLLALSGPAKTSSGDPPLAVLQSLLPASVRAKLLSLFASLCRLIRKSLFSAYSPLPAATAAFASSSFASSTRASASASGAGGLAQKPIMQTDMRSGGLVGPPGTSAAASARARAASVSPVVAASTLSPEHHHLLVAGLALLFSRPSAGLSPEAAEALQEAADLLTTYFAELPSFRAPLLLALLASLPPCPSASLPSPSTHAAFPGSSPALLRSPLRACGPAKGTSSFSSLSLATSLPPLRSLVPQLLPLARLLPRLLQCLFLPRLRRRRSAAALSASLPHMSGAKGGDGAHAGARRVTSVSLRRGERAALFVARVLLAHVFPQGIVQIAKLRKRDTWNCEGVGFRELLFGAKTRECGGKDGPEGRTTRDGDIAEETDDEADFGSKEFANAAFLLDSDTCDGSAAASRATVRRFIEEWGLMSFYPACPGAFLLFRTLIASLLHLVFSVVPLDAELVARVLKKRQGTGHKAALLAGLLLSQREEIPLAALVASLPSASASLSAGSLSSSSPAGALFSLVETGLQLLSAAVPFMFLSASSLTCAAAPRLAPVRALAACDAGSAAKQDAVHEASRSAGAEASDARGGGSGTADTRDESTDAQQAPGGRQASAARAGPPASLLGRASCCLCGARIGVPGHAAEPRSALPAGPQSDSGVDSISPSPPALEASPALVECEDCWAWAHATCAGMAAAAGLLDSSSSSRSMPCARVNGKTLARPPAAGMTPLALDNTPWLCEGCALRRTVAYGIHRSAERIDATARFLALGSLAACDSARDSTGRGLRGPTERPRVDGDAQEAVPASSPISGSRDELGTYADKCVGEKFVRALETEAPLLPMLPQPLVYSCLLLAHLNGPGGRAACVHHDGAPGGLHAGGGPPLRRSGAQSGDPCDRFALETVQLEAFGVQEESENDSCAPTAFDQVAVRMAALSFLDEAATGRSISVSGPFLEPGARGRGAEEVNGASATDGGLVVSQRYRKGTKGDTVAKSKKQRAGGNEKERGETQNAREQQGELPVSQMASHRSVPSASFVLVQKERALWDVICALESRAAGEMRRGFGLSRRVRGPRHLAEGPVSIEETPGNGAAGESAGGPGGCEERGALSGSEEVETHTPGPGRARALGRSSDRLKASAQREEDEGLLSFDEGSAMDVWRSEVVEVFLADLRTLFIFAVQSSLPRRYTVGIKRAALTALSSCLQLQPQALEAAPELQQTLWFSLRDPAPAVRDRALAVIEKVMFSPAALARLASPSASPHQPWPSPADAEDARHPRDEALRRHSAQAEGGRTSADLFAAFLASSLVHDASPAVRLQAVRMLRNYYVCSPRLHSRFAARSSADASLDAAPSPLACPVFKATRDAFLSLARRLCVRVPESRQLRATILDLFAQFFFLQPFTCPSEEPREGAAEATSSPLHARPPGPRPTFEPAGAPPRDGVETPPAALVALLSCVAAALRGANWRTEAERDEGKAEALAVRLPQAEDALTRRLDEDDGASADGHDDSAVVPRLLALATQRLACDAQTASAIVVVQAFDARPSTPPCFRGRTQERQAFLRSGVDASTIRLSTSSPAGGGAAKRRAGSAAPTGAQALETTRAIVGVWLEAILRLFLRRQMQASQPGSAAAFAADACAAGELLDLSREFVSGRGDRYGAGDVLVRSFLPLLLPLFKQSPPVSAPAAALLDKGLGFVAALCSLVGAGGARRAETESQARGEGRGLSGDAADSPQQSFLCLSLSRELHNALPDIHCLVEGEPLLVKEGVRCLYAAATQVTGDLHTHIGRLLGCSLAHLYDAQARLQAFALWKLHPRRRAGPNERPRGDADAEDDEDGVAHPGVASKTGAWSRDSSHTEAGAHSATPRQPPGDGGESRAAREGETPHRNPRARPPAFDAEAGMPLLPLSGVESGDAFCSVAKPVMSLGEILHNAQYASWVAARLACELDFEADFLDDLDIASECAGPEEPEDMQKRHAGDETEGGRGDLADGAAHEASEQPAGREGESDAIQREGLLSAFSSRSSSRTPLRGSTADSRRSRLPLVSVFGSRFRASSSCLPSRVAGAASCRLSLRRLRQAVQSLTPHLPALDAAHPLASSCSFSFALGAASAGPARPALGASGDSSDEETDRGYEDMARAVWEMPRHDALDCAKEPPHLTQPWDLRDELFRLLVDILFLLELLRLPGSVVWRSFSHFLGSHASFVCHRSVHTLFAAVLSRGASGHRMRFPRWLRRQLLYSGGRGALAASAASSAMRDSAGLNGHAALEHPARVAAGPKFGVASSRPASGESARDALSEDASDCEEESPRRRGGLGEAVPADEKDDENAGAWGPTEDEAEELGSSRDSAELQAALQGLGALLLAFETQASQSSGAASRSGLSGQALTPPPQDREAAEAASTPTKSFVSASPLRPSSLSDLPRDRAPWLVPASLPRGVLARAVTPPRGAEPCGASEFPATASASRASSPLTRVCGSASRSASVSRTFALSLRKGESRARAAGGRADTRAGYRNAVTACEAAQSLTVHLPSLLQILLPDSQAVALQRGGRQGPASAFAAASRPSAWSTGGARPARGPPTSLGLSVRSAELCLQVLRVFQRQGLVHSGEFVAHAFACLCATSQTIRHAAADLLRHAFPAVPSLSSRGVSASSSALFGDGDSAPTGARGPRRAGRAARDRGAAGLLTSRLHDALFLAVKFALSYAPHERSEDGIPRNGDAERESLEAGRGRAEEAEGEMERDATARDQRREDKAAGAKRGLLAGKPAETQCESVWLEAVKIAPFELLPPWTTPATFSQLFVQLSEERRGAKAELLWSLASQLDQFAEPTRLALLLTLLPPDILSHAPFASSPASLSLCASHPPAAASARASASLSLHASCGPPRLGAVARLVDVEAAPSCPGSASLEALPSLLRSWLAHPALAWLRPLLGPACVAGKPPAAGAGGSAGVFKGQRLPTALGPFSHSAARGPSAPAEVAGLLSVPVNLVCLPVLVLLCIQQTVSLLLALPLPSEADAFFLVFRLEELAEERAQRILAGLWASAGGRGRRPRRVAGERGEELESHTHKQGGAAVADGLLLSSGDEAALENSQDEGDDNDDGDSVEASVVVLCQILSLAFAVLCRRALLRAARVEEARYALFRALKKEENAARVASQTLHVKQRKAGAWRRGGRARPPSAGDAELPSASDTSAEPSDDDERGRGAEEAATGARHGRRDSDSRAARASGARKRRKTQIERGPRCKAVSSEADDDAELWDTALSQVCSDSAPSPTMRPPRWSSKNAGDLCRGRARLPPRRRHAKPERGRASRGRRRRDSACGSEGPTSDAPSVDVGEGRARGTRRARKGTGEKSPSERLRLFEESLLAPRTRGALVYAPAEAEALVRRIGEAWVARLQPLLHAEAEGAAGSGPEDEALEGTKAETKNAKRDTGTTRGGKRGGEETKKEKNAEPTKRAERKLEGLAELVEGLVAELRRGDKKGDGANGDGEKKGRGATKLSRAKSKKRGREASSEGSELDGDEEDEDEEEDAEAEASHDADDDDADDSEEEEEDAWTSGSSETHSLSSAATEASVAVPSSGERPRAASAPRRGASKGGTAGEAPRGVAGKTPKSLQATKAPASVSSTDSLWSNCGPTRGCPTAAKGAGWAGRPASGASRTRRGGLAKAPQRPSQGAAVDGEPRRQGAARPEARPERDAGRGAQAPRPKAATKPTRRGKEKKTHAAKQAV</sequence>
<dbReference type="GeneID" id="40310300"/>
<organism evidence="2 3">
    <name type="scientific">Besnoitia besnoiti</name>
    <name type="common">Apicomplexan protozoan</name>
    <dbReference type="NCBI Taxonomy" id="94643"/>
    <lineage>
        <taxon>Eukaryota</taxon>
        <taxon>Sar</taxon>
        <taxon>Alveolata</taxon>
        <taxon>Apicomplexa</taxon>
        <taxon>Conoidasida</taxon>
        <taxon>Coccidia</taxon>
        <taxon>Eucoccidiorida</taxon>
        <taxon>Eimeriorina</taxon>
        <taxon>Sarcocystidae</taxon>
        <taxon>Besnoitia</taxon>
    </lineage>
</organism>
<feature type="region of interest" description="Disordered" evidence="1">
    <location>
        <begin position="2543"/>
        <end position="2563"/>
    </location>
</feature>
<feature type="compositionally biased region" description="Basic and acidic residues" evidence="1">
    <location>
        <begin position="271"/>
        <end position="283"/>
    </location>
</feature>
<feature type="compositionally biased region" description="Basic residues" evidence="1">
    <location>
        <begin position="3980"/>
        <end position="3993"/>
    </location>
</feature>
<feature type="compositionally biased region" description="Low complexity" evidence="1">
    <location>
        <begin position="195"/>
        <end position="213"/>
    </location>
</feature>
<feature type="region of interest" description="Disordered" evidence="1">
    <location>
        <begin position="3107"/>
        <end position="3174"/>
    </location>
</feature>
<gene>
    <name evidence="2" type="ORF">BESB_053710</name>
</gene>
<keyword evidence="3" id="KW-1185">Reference proteome</keyword>
<accession>A0A2A9MJY7</accession>
<name>A0A2A9MJY7_BESBE</name>
<feature type="region of interest" description="Disordered" evidence="1">
    <location>
        <begin position="1486"/>
        <end position="1512"/>
    </location>
</feature>
<dbReference type="EMBL" id="NWUJ01000004">
    <property type="protein sequence ID" value="PFH35720.1"/>
    <property type="molecule type" value="Genomic_DNA"/>
</dbReference>
<feature type="compositionally biased region" description="Polar residues" evidence="1">
    <location>
        <begin position="4079"/>
        <end position="4090"/>
    </location>
</feature>
<feature type="compositionally biased region" description="Basic and acidic residues" evidence="1">
    <location>
        <begin position="2107"/>
        <end position="2118"/>
    </location>
</feature>
<feature type="compositionally biased region" description="Basic and acidic residues" evidence="1">
    <location>
        <begin position="3874"/>
        <end position="3886"/>
    </location>
</feature>
<feature type="compositionally biased region" description="Low complexity" evidence="1">
    <location>
        <begin position="159"/>
        <end position="181"/>
    </location>
</feature>
<feature type="compositionally biased region" description="Basic and acidic residues" evidence="1">
    <location>
        <begin position="1968"/>
        <end position="1978"/>
    </location>
</feature>
<comment type="caution">
    <text evidence="2">The sequence shown here is derived from an EMBL/GenBank/DDBJ whole genome shotgun (WGS) entry which is preliminary data.</text>
</comment>
<feature type="region of interest" description="Disordered" evidence="1">
    <location>
        <begin position="2241"/>
        <end position="2276"/>
    </location>
</feature>
<feature type="region of interest" description="Disordered" evidence="1">
    <location>
        <begin position="668"/>
        <end position="719"/>
    </location>
</feature>
<reference evidence="2 3" key="1">
    <citation type="submission" date="2017-09" db="EMBL/GenBank/DDBJ databases">
        <title>Genome sequencing of Besnoitia besnoiti strain Bb-Ger1.</title>
        <authorList>
            <person name="Schares G."/>
            <person name="Venepally P."/>
            <person name="Lorenzi H.A."/>
        </authorList>
    </citation>
    <scope>NUCLEOTIDE SEQUENCE [LARGE SCALE GENOMIC DNA]</scope>
    <source>
        <strain evidence="2 3">Bb-Ger1</strain>
    </source>
</reference>
<dbReference type="STRING" id="94643.A0A2A9MJY7"/>
<feature type="compositionally biased region" description="Basic and acidic residues" evidence="1">
    <location>
        <begin position="50"/>
        <end position="62"/>
    </location>
</feature>
<feature type="compositionally biased region" description="Acidic residues" evidence="1">
    <location>
        <begin position="4333"/>
        <end position="4371"/>
    </location>
</feature>
<feature type="compositionally biased region" description="Basic residues" evidence="1">
    <location>
        <begin position="4529"/>
        <end position="4545"/>
    </location>
</feature>
<dbReference type="SUPFAM" id="SSF48371">
    <property type="entry name" value="ARM repeat"/>
    <property type="match status" value="1"/>
</dbReference>
<feature type="region of interest" description="Disordered" evidence="1">
    <location>
        <begin position="3866"/>
        <end position="3890"/>
    </location>
</feature>
<protein>
    <submittedName>
        <fullName evidence="2">Uncharacterized protein</fullName>
    </submittedName>
</protein>
<feature type="compositionally biased region" description="Basic and acidic residues" evidence="1">
    <location>
        <begin position="4496"/>
        <end position="4515"/>
    </location>
</feature>
<feature type="region of interest" description="Disordered" evidence="1">
    <location>
        <begin position="1913"/>
        <end position="1980"/>
    </location>
</feature>
<feature type="region of interest" description="Disordered" evidence="1">
    <location>
        <begin position="599"/>
        <end position="626"/>
    </location>
</feature>
<proteinExistence type="predicted"/>
<feature type="region of interest" description="Disordered" evidence="1">
    <location>
        <begin position="1794"/>
        <end position="1865"/>
    </location>
</feature>
<feature type="region of interest" description="Disordered" evidence="1">
    <location>
        <begin position="3200"/>
        <end position="3250"/>
    </location>
</feature>
<feature type="region of interest" description="Disordered" evidence="1">
    <location>
        <begin position="2793"/>
        <end position="2837"/>
    </location>
</feature>
<feature type="compositionally biased region" description="Low complexity" evidence="1">
    <location>
        <begin position="287"/>
        <end position="299"/>
    </location>
</feature>
<dbReference type="Proteomes" id="UP000224006">
    <property type="component" value="Chromosome IV"/>
</dbReference>
<evidence type="ECO:0000313" key="3">
    <source>
        <dbReference type="Proteomes" id="UP000224006"/>
    </source>
</evidence>
<feature type="region of interest" description="Disordered" evidence="1">
    <location>
        <begin position="2091"/>
        <end position="2125"/>
    </location>
</feature>